<name>A0AAV2TTZ6_CALDB</name>
<evidence type="ECO:0000256" key="2">
    <source>
        <dbReference type="ARBA" id="ARBA00016700"/>
    </source>
</evidence>
<sequence>MVFFYKCELVHPPYILYMGADKNENDELIRWGWPEDVWFHVDKLSSAHVYLRLREGETLDDVPDAVIQDCAQLVKENSIQGCKLNDVTVVYTMWENLKKTGDMAVGQVGFHSGKAVRKITVEKRIGEVIKRLEKTKEEKQNLDLRAEREERDQRIRAKEKAAQSARRKAEREAQKLREAEAEKRSYDRLFVESKMRTNEDGYDSDDFIFLLCTSFCEYKSTFGREAVEWYFLPATVISLSADDLVLGQPNDLEMRSFESLSTRCVQLSLIHWSDEDLDAHQNFIDFFAGYFDFTYQSVNQGQMCDQIGISGTPGYVTLFVTYRLAWIVNSLSKWFRHESKLTARDLRWEKQVLSISTTFS</sequence>
<comment type="caution">
    <text evidence="6">The sequence shown here is derived from an EMBL/GenBank/DDBJ whole genome shotgun (WGS) entry which is preliminary data.</text>
</comment>
<evidence type="ECO:0000259" key="5">
    <source>
        <dbReference type="Pfam" id="PF05670"/>
    </source>
</evidence>
<comment type="similarity">
    <text evidence="1">Belongs to the CCDC25 family.</text>
</comment>
<dbReference type="InterPro" id="IPR008532">
    <property type="entry name" value="NFACT_RNA-bd"/>
</dbReference>
<gene>
    <name evidence="6" type="ORF">CDAUBV1_LOCUS13727</name>
</gene>
<dbReference type="PANTHER" id="PTHR13049:SF2">
    <property type="entry name" value="COILED-COIL DOMAIN-CONTAINING PROTEIN 25"/>
    <property type="match status" value="1"/>
</dbReference>
<evidence type="ECO:0000313" key="6">
    <source>
        <dbReference type="EMBL" id="CAL5138862.1"/>
    </source>
</evidence>
<feature type="region of interest" description="Disordered" evidence="4">
    <location>
        <begin position="143"/>
        <end position="169"/>
    </location>
</feature>
<evidence type="ECO:0000313" key="7">
    <source>
        <dbReference type="Proteomes" id="UP001497525"/>
    </source>
</evidence>
<organism evidence="6 7">
    <name type="scientific">Calicophoron daubneyi</name>
    <name type="common">Rumen fluke</name>
    <name type="synonym">Paramphistomum daubneyi</name>
    <dbReference type="NCBI Taxonomy" id="300641"/>
    <lineage>
        <taxon>Eukaryota</taxon>
        <taxon>Metazoa</taxon>
        <taxon>Spiralia</taxon>
        <taxon>Lophotrochozoa</taxon>
        <taxon>Platyhelminthes</taxon>
        <taxon>Trematoda</taxon>
        <taxon>Digenea</taxon>
        <taxon>Plagiorchiida</taxon>
        <taxon>Pronocephalata</taxon>
        <taxon>Paramphistomoidea</taxon>
        <taxon>Paramphistomidae</taxon>
        <taxon>Calicophoron</taxon>
    </lineage>
</organism>
<reference evidence="6" key="1">
    <citation type="submission" date="2024-06" db="EMBL/GenBank/DDBJ databases">
        <authorList>
            <person name="Liu X."/>
            <person name="Lenzi L."/>
            <person name="Haldenby T S."/>
            <person name="Uol C."/>
        </authorList>
    </citation>
    <scope>NUCLEOTIDE SEQUENCE</scope>
</reference>
<dbReference type="PANTHER" id="PTHR13049">
    <property type="entry name" value="DUF814-RELATED"/>
    <property type="match status" value="1"/>
</dbReference>
<proteinExistence type="inferred from homology"/>
<dbReference type="Pfam" id="PF05670">
    <property type="entry name" value="NFACT-R_1"/>
    <property type="match status" value="1"/>
</dbReference>
<evidence type="ECO:0000256" key="4">
    <source>
        <dbReference type="SAM" id="MobiDB-lite"/>
    </source>
</evidence>
<dbReference type="Proteomes" id="UP001497525">
    <property type="component" value="Unassembled WGS sequence"/>
</dbReference>
<dbReference type="EMBL" id="CAXLJL010000545">
    <property type="protein sequence ID" value="CAL5138862.1"/>
    <property type="molecule type" value="Genomic_DNA"/>
</dbReference>
<protein>
    <recommendedName>
        <fullName evidence="2">Coiled-coil domain-containing protein 25</fullName>
    </recommendedName>
</protein>
<accession>A0AAV2TTZ6</accession>
<feature type="domain" description="NFACT RNA-binding" evidence="5">
    <location>
        <begin position="1"/>
        <end position="111"/>
    </location>
</feature>
<evidence type="ECO:0000256" key="1">
    <source>
        <dbReference type="ARBA" id="ARBA00008998"/>
    </source>
</evidence>
<evidence type="ECO:0000256" key="3">
    <source>
        <dbReference type="ARBA" id="ARBA00024214"/>
    </source>
</evidence>
<comment type="subunit">
    <text evidence="3">Interacts (via cytoplasmic region) with ILK.</text>
</comment>
<dbReference type="AlphaFoldDB" id="A0AAV2TTZ6"/>
<dbReference type="InterPro" id="IPR039730">
    <property type="entry name" value="Jlp2/Ccd25"/>
</dbReference>